<evidence type="ECO:0000256" key="10">
    <source>
        <dbReference type="ARBA" id="ARBA00022833"/>
    </source>
</evidence>
<evidence type="ECO:0000256" key="3">
    <source>
        <dbReference type="ARBA" id="ARBA00004906"/>
    </source>
</evidence>
<proteinExistence type="inferred from homology"/>
<evidence type="ECO:0000256" key="4">
    <source>
        <dbReference type="ARBA" id="ARBA00012483"/>
    </source>
</evidence>
<reference evidence="17" key="1">
    <citation type="submission" date="2021-01" db="EMBL/GenBank/DDBJ databases">
        <authorList>
            <consortium name="Genoscope - CEA"/>
            <person name="William W."/>
        </authorList>
    </citation>
    <scope>NUCLEOTIDE SEQUENCE</scope>
</reference>
<evidence type="ECO:0000256" key="12">
    <source>
        <dbReference type="ARBA" id="ARBA00023136"/>
    </source>
</evidence>
<dbReference type="GO" id="GO:0008270">
    <property type="term" value="F:zinc ion binding"/>
    <property type="evidence" value="ECO:0007669"/>
    <property type="project" value="UniProtKB-KW"/>
</dbReference>
<dbReference type="SMART" id="SM00184">
    <property type="entry name" value="RING"/>
    <property type="match status" value="1"/>
</dbReference>
<dbReference type="EMBL" id="HG994368">
    <property type="protein sequence ID" value="CAF1873892.1"/>
    <property type="molecule type" value="Genomic_DNA"/>
</dbReference>
<evidence type="ECO:0000313" key="17">
    <source>
        <dbReference type="EMBL" id="CAF1873892.1"/>
    </source>
</evidence>
<dbReference type="CDD" id="cd16461">
    <property type="entry name" value="RING-H2_EL5-like"/>
    <property type="match status" value="1"/>
</dbReference>
<dbReference type="Gene3D" id="3.30.40.10">
    <property type="entry name" value="Zinc/RING finger domain, C3HC4 (zinc finger)"/>
    <property type="match status" value="1"/>
</dbReference>
<dbReference type="InterPro" id="IPR013083">
    <property type="entry name" value="Znf_RING/FYVE/PHD"/>
</dbReference>
<name>A0A816JSM9_BRANA</name>
<evidence type="ECO:0000256" key="7">
    <source>
        <dbReference type="ARBA" id="ARBA00022723"/>
    </source>
</evidence>
<dbReference type="InterPro" id="IPR046948">
    <property type="entry name" value="ATL20-22-like"/>
</dbReference>
<dbReference type="SUPFAM" id="SSF57850">
    <property type="entry name" value="RING/U-box"/>
    <property type="match status" value="1"/>
</dbReference>
<comment type="pathway">
    <text evidence="3">Protein modification; protein ubiquitination.</text>
</comment>
<dbReference type="InterPro" id="IPR001841">
    <property type="entry name" value="Znf_RING"/>
</dbReference>
<keyword evidence="12 15" id="KW-0472">Membrane</keyword>
<comment type="catalytic activity">
    <reaction evidence="1">
        <text>S-ubiquitinyl-[E2 ubiquitin-conjugating enzyme]-L-cysteine + [acceptor protein]-L-lysine = [E2 ubiquitin-conjugating enzyme]-L-cysteine + N(6)-ubiquitinyl-[acceptor protein]-L-lysine.</text>
        <dbReference type="EC" id="2.3.2.27"/>
    </reaction>
</comment>
<dbReference type="PANTHER" id="PTHR46279:SF14">
    <property type="entry name" value="RING-H2 FINGER PROTEIN ATL20-RELATED"/>
    <property type="match status" value="1"/>
</dbReference>
<dbReference type="AlphaFoldDB" id="A0A816JSM9"/>
<protein>
    <recommendedName>
        <fullName evidence="4">RING-type E3 ubiquitin transferase</fullName>
        <ecNumber evidence="4">2.3.2.27</ecNumber>
    </recommendedName>
</protein>
<keyword evidence="7" id="KW-0479">Metal-binding</keyword>
<evidence type="ECO:0000256" key="14">
    <source>
        <dbReference type="PROSITE-ProRule" id="PRU00175"/>
    </source>
</evidence>
<dbReference type="Pfam" id="PF13639">
    <property type="entry name" value="zf-RING_2"/>
    <property type="match status" value="1"/>
</dbReference>
<comment type="similarity">
    <text evidence="13">Belongs to the RING-type zinc finger family. ATL subfamily.</text>
</comment>
<dbReference type="EC" id="2.3.2.27" evidence="4"/>
<evidence type="ECO:0000256" key="6">
    <source>
        <dbReference type="ARBA" id="ARBA00022692"/>
    </source>
</evidence>
<evidence type="ECO:0000256" key="11">
    <source>
        <dbReference type="ARBA" id="ARBA00022989"/>
    </source>
</evidence>
<sequence length="290" mass="32599">MSGTFLVHNIDYYKQQIYISDPENCLAKRLLTFNMSGSPFSSRFSSFYTFFSCPNDVVLPFSYRSIPCLNNSTSSFYATSNYEFVQIMFPSCQIVKRLHVPSPFGEIEFLSYVGNQSLMLEWVSPSCRSCEMEYLRCGFRKKSSLEVKCFGSKEPGHLSSGMLAVIISFSIIGAVTLLGACIAIRVYNSPRRGHSAIAAAATVRQQPREIMVAARGLDQSTIETYKKVELGESRRLPGTNGIICPICLSEYASKETIRLMPECDHCFHVECIDVWLKIHGSCPLCRNSRK</sequence>
<evidence type="ECO:0000256" key="13">
    <source>
        <dbReference type="ARBA" id="ARBA00024209"/>
    </source>
</evidence>
<evidence type="ECO:0000259" key="16">
    <source>
        <dbReference type="PROSITE" id="PS50089"/>
    </source>
</evidence>
<gene>
    <name evidence="17" type="ORF">DARMORV10_C04P72170.1</name>
</gene>
<feature type="transmembrane region" description="Helical" evidence="15">
    <location>
        <begin position="162"/>
        <end position="187"/>
    </location>
</feature>
<evidence type="ECO:0000256" key="15">
    <source>
        <dbReference type="SAM" id="Phobius"/>
    </source>
</evidence>
<dbReference type="PROSITE" id="PS50089">
    <property type="entry name" value="ZF_RING_2"/>
    <property type="match status" value="1"/>
</dbReference>
<keyword evidence="5" id="KW-0808">Transferase</keyword>
<dbReference type="PANTHER" id="PTHR46279">
    <property type="entry name" value="RING/U-BOX SUPERFAMILY PROTEIN"/>
    <property type="match status" value="1"/>
</dbReference>
<comment type="subcellular location">
    <subcellularLocation>
        <location evidence="2">Membrane</location>
        <topology evidence="2">Single-pass membrane protein</topology>
    </subcellularLocation>
</comment>
<keyword evidence="6 15" id="KW-0812">Transmembrane</keyword>
<keyword evidence="11 15" id="KW-1133">Transmembrane helix</keyword>
<evidence type="ECO:0000256" key="1">
    <source>
        <dbReference type="ARBA" id="ARBA00000900"/>
    </source>
</evidence>
<accession>A0A816JSM9</accession>
<organism evidence="17">
    <name type="scientific">Brassica napus</name>
    <name type="common">Rape</name>
    <dbReference type="NCBI Taxonomy" id="3708"/>
    <lineage>
        <taxon>Eukaryota</taxon>
        <taxon>Viridiplantae</taxon>
        <taxon>Streptophyta</taxon>
        <taxon>Embryophyta</taxon>
        <taxon>Tracheophyta</taxon>
        <taxon>Spermatophyta</taxon>
        <taxon>Magnoliopsida</taxon>
        <taxon>eudicotyledons</taxon>
        <taxon>Gunneridae</taxon>
        <taxon>Pentapetalae</taxon>
        <taxon>rosids</taxon>
        <taxon>malvids</taxon>
        <taxon>Brassicales</taxon>
        <taxon>Brassicaceae</taxon>
        <taxon>Brassiceae</taxon>
        <taxon>Brassica</taxon>
    </lineage>
</organism>
<evidence type="ECO:0000256" key="5">
    <source>
        <dbReference type="ARBA" id="ARBA00022679"/>
    </source>
</evidence>
<dbReference type="GO" id="GO:0016020">
    <property type="term" value="C:membrane"/>
    <property type="evidence" value="ECO:0007669"/>
    <property type="project" value="UniProtKB-SubCell"/>
</dbReference>
<feature type="domain" description="RING-type" evidence="16">
    <location>
        <begin position="244"/>
        <end position="286"/>
    </location>
</feature>
<evidence type="ECO:0000256" key="8">
    <source>
        <dbReference type="ARBA" id="ARBA00022771"/>
    </source>
</evidence>
<keyword evidence="8 14" id="KW-0863">Zinc-finger</keyword>
<evidence type="ECO:0000256" key="2">
    <source>
        <dbReference type="ARBA" id="ARBA00004167"/>
    </source>
</evidence>
<evidence type="ECO:0000256" key="9">
    <source>
        <dbReference type="ARBA" id="ARBA00022786"/>
    </source>
</evidence>
<keyword evidence="9" id="KW-0833">Ubl conjugation pathway</keyword>
<dbReference type="Proteomes" id="UP001295469">
    <property type="component" value="Chromosome C04"/>
</dbReference>
<keyword evidence="10" id="KW-0862">Zinc</keyword>
<dbReference type="GO" id="GO:0061630">
    <property type="term" value="F:ubiquitin protein ligase activity"/>
    <property type="evidence" value="ECO:0007669"/>
    <property type="project" value="UniProtKB-EC"/>
</dbReference>